<dbReference type="Proteomes" id="UP001470230">
    <property type="component" value="Unassembled WGS sequence"/>
</dbReference>
<protein>
    <submittedName>
        <fullName evidence="1">Uncharacterized protein</fullName>
    </submittedName>
</protein>
<accession>A0ABR2KDC0</accession>
<evidence type="ECO:0000313" key="2">
    <source>
        <dbReference type="Proteomes" id="UP001470230"/>
    </source>
</evidence>
<proteinExistence type="predicted"/>
<keyword evidence="2" id="KW-1185">Reference proteome</keyword>
<sequence>MNPRENGKVALEVAVVPVMEEEEANMVVMHVVLVMLDVQPGISLRRVTICGDCMIQQMLNKIPA</sequence>
<evidence type="ECO:0000313" key="1">
    <source>
        <dbReference type="EMBL" id="KAK8889134.1"/>
    </source>
</evidence>
<name>A0ABR2KDC0_9EUKA</name>
<organism evidence="1 2">
    <name type="scientific">Tritrichomonas musculus</name>
    <dbReference type="NCBI Taxonomy" id="1915356"/>
    <lineage>
        <taxon>Eukaryota</taxon>
        <taxon>Metamonada</taxon>
        <taxon>Parabasalia</taxon>
        <taxon>Tritrichomonadida</taxon>
        <taxon>Tritrichomonadidae</taxon>
        <taxon>Tritrichomonas</taxon>
    </lineage>
</organism>
<reference evidence="1 2" key="1">
    <citation type="submission" date="2024-04" db="EMBL/GenBank/DDBJ databases">
        <title>Tritrichomonas musculus Genome.</title>
        <authorList>
            <person name="Alves-Ferreira E."/>
            <person name="Grigg M."/>
            <person name="Lorenzi H."/>
            <person name="Galac M."/>
        </authorList>
    </citation>
    <scope>NUCLEOTIDE SEQUENCE [LARGE SCALE GENOMIC DNA]</scope>
    <source>
        <strain evidence="1 2">EAF2021</strain>
    </source>
</reference>
<dbReference type="EMBL" id="JAPFFF010000005">
    <property type="protein sequence ID" value="KAK8889134.1"/>
    <property type="molecule type" value="Genomic_DNA"/>
</dbReference>
<comment type="caution">
    <text evidence="1">The sequence shown here is derived from an EMBL/GenBank/DDBJ whole genome shotgun (WGS) entry which is preliminary data.</text>
</comment>
<gene>
    <name evidence="1" type="ORF">M9Y10_033878</name>
</gene>